<dbReference type="PANTHER" id="PTHR34599">
    <property type="entry name" value="PEROXIDASE-RELATED"/>
    <property type="match status" value="1"/>
</dbReference>
<dbReference type="AlphaFoldDB" id="A0AAV3XA07"/>
<dbReference type="EMBL" id="BLAY01000050">
    <property type="protein sequence ID" value="GET38675.1"/>
    <property type="molecule type" value="Genomic_DNA"/>
</dbReference>
<dbReference type="InterPro" id="IPR052559">
    <property type="entry name" value="V-haloperoxidase"/>
</dbReference>
<proteinExistence type="predicted"/>
<dbReference type="Gene3D" id="1.10.606.20">
    <property type="match status" value="1"/>
</dbReference>
<feature type="domain" description="Phosphatidic acid phosphatase type 2/haloperoxidase" evidence="1">
    <location>
        <begin position="193"/>
        <end position="342"/>
    </location>
</feature>
<keyword evidence="3" id="KW-1185">Reference proteome</keyword>
<organism evidence="2 3">
    <name type="scientific">Microseira wollei NIES-4236</name>
    <dbReference type="NCBI Taxonomy" id="2530354"/>
    <lineage>
        <taxon>Bacteria</taxon>
        <taxon>Bacillati</taxon>
        <taxon>Cyanobacteriota</taxon>
        <taxon>Cyanophyceae</taxon>
        <taxon>Oscillatoriophycideae</taxon>
        <taxon>Aerosakkonematales</taxon>
        <taxon>Aerosakkonemataceae</taxon>
        <taxon>Microseira</taxon>
    </lineage>
</organism>
<dbReference type="Pfam" id="PF01569">
    <property type="entry name" value="PAP2"/>
    <property type="match status" value="1"/>
</dbReference>
<gene>
    <name evidence="2" type="ORF">MiSe_34340</name>
</gene>
<sequence length="349" mass="38339">MSFAWFGRPKSSQIFTISQVLQRFREIWADFLSLLSALGFDFGRSIAQAVMASPQATALSVTDPDLGYPYTPPAGDYVWHVDPPNNYALGAGYGEDAIPFAVPDSDTFAPIFNTRFNSDQYAQEIEEVRKVGGKQNTATTTLNRTPDQTELTYFWAYDRPDTFRPYGQLIQIAQETAVREGNTIAENARLFLQLSVALADSAITAWDAKYTYFQPRPNDVIAGRIDEVTGLPVAPLAATDSRPDTIPDPNWQSLLPTPPFPDYISGHSTFGGAFGTVMTDFFGDNYEFTAVSQELIGTTRTFSSFNQAGFEDAISRLYGGVHVREAIVDAVATGQAIANYVVNNIAQPV</sequence>
<dbReference type="CDD" id="cd03398">
    <property type="entry name" value="PAP2_haloperoxidase"/>
    <property type="match status" value="1"/>
</dbReference>
<dbReference type="Proteomes" id="UP001050975">
    <property type="component" value="Unassembled WGS sequence"/>
</dbReference>
<comment type="caution">
    <text evidence="2">The sequence shown here is derived from an EMBL/GenBank/DDBJ whole genome shotgun (WGS) entry which is preliminary data.</text>
</comment>
<evidence type="ECO:0000313" key="3">
    <source>
        <dbReference type="Proteomes" id="UP001050975"/>
    </source>
</evidence>
<reference evidence="2" key="1">
    <citation type="submission" date="2019-10" db="EMBL/GenBank/DDBJ databases">
        <title>Draft genome sequece of Microseira wollei NIES-4236.</title>
        <authorList>
            <person name="Yamaguchi H."/>
            <person name="Suzuki S."/>
            <person name="Kawachi M."/>
        </authorList>
    </citation>
    <scope>NUCLEOTIDE SEQUENCE</scope>
    <source>
        <strain evidence="2">NIES-4236</strain>
    </source>
</reference>
<dbReference type="SUPFAM" id="SSF48317">
    <property type="entry name" value="Acid phosphatase/Vanadium-dependent haloperoxidase"/>
    <property type="match status" value="1"/>
</dbReference>
<dbReference type="PANTHER" id="PTHR34599:SF1">
    <property type="entry name" value="PHOSPHATIDIC ACID PHOSPHATASE TYPE 2_HALOPEROXIDASE DOMAIN-CONTAINING PROTEIN"/>
    <property type="match status" value="1"/>
</dbReference>
<name>A0AAV3XA07_9CYAN</name>
<accession>A0AAV3XA07</accession>
<dbReference type="InterPro" id="IPR036938">
    <property type="entry name" value="PAP2/HPO_sf"/>
</dbReference>
<evidence type="ECO:0000259" key="1">
    <source>
        <dbReference type="Pfam" id="PF01569"/>
    </source>
</evidence>
<dbReference type="InterPro" id="IPR000326">
    <property type="entry name" value="PAP2/HPO"/>
</dbReference>
<evidence type="ECO:0000313" key="2">
    <source>
        <dbReference type="EMBL" id="GET38675.1"/>
    </source>
</evidence>
<protein>
    <submittedName>
        <fullName evidence="2">Phosphoesterase</fullName>
    </submittedName>
</protein>